<accession>A0A7S5R3P3</accession>
<keyword evidence="2" id="KW-0547">Nucleotide-binding</keyword>
<name>A0A7S5R3P3_9CAUD</name>
<evidence type="ECO:0000259" key="1">
    <source>
        <dbReference type="Pfam" id="PF13538"/>
    </source>
</evidence>
<dbReference type="CDD" id="cd18809">
    <property type="entry name" value="SF1_C_RecD"/>
    <property type="match status" value="1"/>
</dbReference>
<reference evidence="2" key="1">
    <citation type="submission" date="2020-01" db="EMBL/GenBank/DDBJ databases">
        <title>Patterns of diversity and host range of bacteriophage communities associated with bean-nodulatin bacteria.</title>
        <authorList>
            <person name="Vann Cauwenberghe J."/>
            <person name="Santamaria R.I."/>
            <person name="Bustos P."/>
            <person name="Juarez S."/>
            <person name="Gonzalez V."/>
        </authorList>
    </citation>
    <scope>NUCLEOTIDE SEQUENCE</scope>
</reference>
<evidence type="ECO:0000313" key="2">
    <source>
        <dbReference type="EMBL" id="QIG70520.1"/>
    </source>
</evidence>
<dbReference type="SUPFAM" id="SSF52540">
    <property type="entry name" value="P-loop containing nucleoside triphosphate hydrolases"/>
    <property type="match status" value="1"/>
</dbReference>
<keyword evidence="2" id="KW-0067">ATP-binding</keyword>
<protein>
    <submittedName>
        <fullName evidence="2">ATP-dependent DNA helicase protein</fullName>
        <ecNumber evidence="2">3.6.4.12</ecNumber>
    </submittedName>
</protein>
<dbReference type="EC" id="3.6.4.12" evidence="2"/>
<gene>
    <name evidence="2" type="ORF">EVB89_057</name>
</gene>
<proteinExistence type="predicted"/>
<dbReference type="Proteomes" id="UP000617684">
    <property type="component" value="Segment"/>
</dbReference>
<dbReference type="InterPro" id="IPR050534">
    <property type="entry name" value="Coronavir_polyprotein_1ab"/>
</dbReference>
<sequence>MSDTFTPNQGQSEAIDRFMGFMFEPKIGFNISGPAGTGKTATMKHFIDKTIPAYQETCKLMGIKPEFEEVVMTATTNKAAEVLSGATKYPTQTIHSFLQLKVSEDYSSGKMKLTKTPGFKVHRNKIIFIDEASMVDTALFNFLQEGTEKCKIVYVGDKEQLSPIYEKISPAYTQGYDIVELHEQMRNNTQPALMDLCAQLRETVKTGVFKPIKLVEGVIDHISSDEELFEGLNYLFKEPTRDHRVLAYTNSRVRAYNYEIRKIRGLSDEFILGETLIANQPFKSQNGTNFSAEEEVRISRITKHHESIDIIPGVKFVFNVCDVTNSFGDTIRDMRVPVDMEHYYEIIRYFAREKNWDRYFQMKNSYPDLRTRDAATTHKAQGSTYQSVIIDLEDISTCRDPEQAARLLYVAFSRAKERVYIRGDLAAKFGGLDGSSYY</sequence>
<dbReference type="GO" id="GO:0043139">
    <property type="term" value="F:5'-3' DNA helicase activity"/>
    <property type="evidence" value="ECO:0007669"/>
    <property type="project" value="TreeGrafter"/>
</dbReference>
<evidence type="ECO:0000313" key="3">
    <source>
        <dbReference type="Proteomes" id="UP000617684"/>
    </source>
</evidence>
<dbReference type="Gene3D" id="3.40.50.300">
    <property type="entry name" value="P-loop containing nucleotide triphosphate hydrolases"/>
    <property type="match status" value="2"/>
</dbReference>
<keyword evidence="3" id="KW-1185">Reference proteome</keyword>
<dbReference type="Pfam" id="PF13538">
    <property type="entry name" value="UvrD_C_2"/>
    <property type="match status" value="1"/>
</dbReference>
<dbReference type="InterPro" id="IPR027785">
    <property type="entry name" value="UvrD-like_helicase_C"/>
</dbReference>
<keyword evidence="2" id="KW-0347">Helicase</keyword>
<keyword evidence="2" id="KW-0378">Hydrolase</keyword>
<dbReference type="PANTHER" id="PTHR43788:SF8">
    <property type="entry name" value="DNA-BINDING PROTEIN SMUBP-2"/>
    <property type="match status" value="1"/>
</dbReference>
<dbReference type="GO" id="GO:0016787">
    <property type="term" value="F:hydrolase activity"/>
    <property type="evidence" value="ECO:0007669"/>
    <property type="project" value="UniProtKB-KW"/>
</dbReference>
<dbReference type="Pfam" id="PF13604">
    <property type="entry name" value="AAA_30"/>
    <property type="match status" value="1"/>
</dbReference>
<organism evidence="2 3">
    <name type="scientific">Rhizobium phage RHph_N38</name>
    <dbReference type="NCBI Taxonomy" id="2509750"/>
    <lineage>
        <taxon>Viruses</taxon>
        <taxon>Duplodnaviria</taxon>
        <taxon>Heunggongvirae</taxon>
        <taxon>Uroviricota</taxon>
        <taxon>Caudoviricetes</taxon>
        <taxon>Schitoviridae</taxon>
        <taxon>Demetervirinae</taxon>
        <taxon>Cyamitesvirus</taxon>
        <taxon>Cyamitesvirus N38</taxon>
    </lineage>
</organism>
<dbReference type="PANTHER" id="PTHR43788">
    <property type="entry name" value="DNA2/NAM7 HELICASE FAMILY MEMBER"/>
    <property type="match status" value="1"/>
</dbReference>
<dbReference type="EMBL" id="MN988517">
    <property type="protein sequence ID" value="QIG70520.1"/>
    <property type="molecule type" value="Genomic_DNA"/>
</dbReference>
<dbReference type="InterPro" id="IPR027417">
    <property type="entry name" value="P-loop_NTPase"/>
</dbReference>
<feature type="domain" description="UvrD-like helicase C-terminal" evidence="1">
    <location>
        <begin position="374"/>
        <end position="421"/>
    </location>
</feature>